<protein>
    <recommendedName>
        <fullName evidence="3">HMA domain-containing protein</fullName>
    </recommendedName>
</protein>
<name>A0A1I2GGF8_9BACT</name>
<evidence type="ECO:0000313" key="2">
    <source>
        <dbReference type="Proteomes" id="UP000199513"/>
    </source>
</evidence>
<accession>A0A1I2GGF8</accession>
<sequence length="102" mass="11687">MRKHIFFKIILCKAIMLTACIKLQEKQIKLDINCPKCAKILVDTLYTMSGIHYVSYNKSDSSLIVKYDTTGFSMRRINNFLVGNGYIRMSHDSIKTTPACCK</sequence>
<dbReference type="RefSeq" id="WP_143090894.1">
    <property type="nucleotide sequence ID" value="NZ_FONY01000018.1"/>
</dbReference>
<dbReference type="STRING" id="1003.SAMN04488541_101822"/>
<dbReference type="SUPFAM" id="SSF55008">
    <property type="entry name" value="HMA, heavy metal-associated domain"/>
    <property type="match status" value="1"/>
</dbReference>
<keyword evidence="2" id="KW-1185">Reference proteome</keyword>
<dbReference type="Proteomes" id="UP000199513">
    <property type="component" value="Unassembled WGS sequence"/>
</dbReference>
<evidence type="ECO:0000313" key="1">
    <source>
        <dbReference type="EMBL" id="SFF15947.1"/>
    </source>
</evidence>
<gene>
    <name evidence="1" type="ORF">SAMN04488541_101822</name>
</gene>
<dbReference type="GO" id="GO:0046872">
    <property type="term" value="F:metal ion binding"/>
    <property type="evidence" value="ECO:0007669"/>
    <property type="project" value="InterPro"/>
</dbReference>
<proteinExistence type="predicted"/>
<reference evidence="1 2" key="1">
    <citation type="submission" date="2016-10" db="EMBL/GenBank/DDBJ databases">
        <authorList>
            <person name="de Groot N.N."/>
        </authorList>
    </citation>
    <scope>NUCLEOTIDE SEQUENCE [LARGE SCALE GENOMIC DNA]</scope>
    <source>
        <strain>GEY</strain>
        <strain evidence="2">DSM 9560</strain>
    </source>
</reference>
<dbReference type="AlphaFoldDB" id="A0A1I2GGF8"/>
<dbReference type="InterPro" id="IPR036163">
    <property type="entry name" value="HMA_dom_sf"/>
</dbReference>
<evidence type="ECO:0008006" key="3">
    <source>
        <dbReference type="Google" id="ProtNLM"/>
    </source>
</evidence>
<dbReference type="EMBL" id="FONY01000018">
    <property type="protein sequence ID" value="SFF15947.1"/>
    <property type="molecule type" value="Genomic_DNA"/>
</dbReference>
<organism evidence="1 2">
    <name type="scientific">Thermoflexibacter ruber</name>
    <dbReference type="NCBI Taxonomy" id="1003"/>
    <lineage>
        <taxon>Bacteria</taxon>
        <taxon>Pseudomonadati</taxon>
        <taxon>Bacteroidota</taxon>
        <taxon>Cytophagia</taxon>
        <taxon>Cytophagales</taxon>
        <taxon>Thermoflexibacteraceae</taxon>
        <taxon>Thermoflexibacter</taxon>
    </lineage>
</organism>